<keyword evidence="2" id="KW-0808">Transferase</keyword>
<dbReference type="EC" id="2.7.7.7" evidence="1"/>
<dbReference type="SUPFAM" id="SSF56672">
    <property type="entry name" value="DNA/RNA polymerases"/>
    <property type="match status" value="1"/>
</dbReference>
<dbReference type="PANTHER" id="PTHR10322:SF23">
    <property type="entry name" value="DNA POLYMERASE DELTA CATALYTIC SUBUNIT"/>
    <property type="match status" value="1"/>
</dbReference>
<evidence type="ECO:0000313" key="6">
    <source>
        <dbReference type="EMBL" id="KAK0465939.1"/>
    </source>
</evidence>
<feature type="domain" description="DNA-directed DNA polymerase family B multifunctional" evidence="5">
    <location>
        <begin position="66"/>
        <end position="135"/>
    </location>
</feature>
<keyword evidence="3" id="KW-0548">Nucleotidyltransferase</keyword>
<sequence>MHTLRSPTTRLTMTATTPCRRTKEVLLLSMECRTACRWRLHGWQGAGRVGVCVTGRAGRVRDPDGGNELFVKSSRRKGLLPTVLEDLISARKRAKADLKTKTYIQARCDRWTVAGPEGLKISANSVYGFTGATISLSAHPFSTLGNSMVPSIPLANPS</sequence>
<evidence type="ECO:0000313" key="7">
    <source>
        <dbReference type="Proteomes" id="UP001175211"/>
    </source>
</evidence>
<dbReference type="Gene3D" id="1.10.287.690">
    <property type="entry name" value="Helix hairpin bin"/>
    <property type="match status" value="1"/>
</dbReference>
<dbReference type="Pfam" id="PF00136">
    <property type="entry name" value="DNA_pol_B"/>
    <property type="match status" value="1"/>
</dbReference>
<dbReference type="GO" id="GO:0006297">
    <property type="term" value="P:nucleotide-excision repair, DNA gap filling"/>
    <property type="evidence" value="ECO:0007669"/>
    <property type="project" value="TreeGrafter"/>
</dbReference>
<dbReference type="GO" id="GO:0003887">
    <property type="term" value="F:DNA-directed DNA polymerase activity"/>
    <property type="evidence" value="ECO:0007669"/>
    <property type="project" value="UniProtKB-KW"/>
</dbReference>
<keyword evidence="7" id="KW-1185">Reference proteome</keyword>
<comment type="caution">
    <text evidence="6">The sequence shown here is derived from an EMBL/GenBank/DDBJ whole genome shotgun (WGS) entry which is preliminary data.</text>
</comment>
<accession>A0AA39NHW9</accession>
<proteinExistence type="predicted"/>
<evidence type="ECO:0000256" key="4">
    <source>
        <dbReference type="ARBA" id="ARBA00022932"/>
    </source>
</evidence>
<dbReference type="AlphaFoldDB" id="A0AA39NHW9"/>
<dbReference type="InterPro" id="IPR006134">
    <property type="entry name" value="DNA-dir_DNA_pol_B_multi_dom"/>
</dbReference>
<dbReference type="InterPro" id="IPR043502">
    <property type="entry name" value="DNA/RNA_pol_sf"/>
</dbReference>
<evidence type="ECO:0000256" key="2">
    <source>
        <dbReference type="ARBA" id="ARBA00022679"/>
    </source>
</evidence>
<protein>
    <recommendedName>
        <fullName evidence="1">DNA-directed DNA polymerase</fullName>
        <ecNumber evidence="1">2.7.7.7</ecNumber>
    </recommendedName>
</protein>
<keyword evidence="4" id="KW-0239">DNA-directed DNA polymerase</keyword>
<dbReference type="Proteomes" id="UP001175211">
    <property type="component" value="Unassembled WGS sequence"/>
</dbReference>
<evidence type="ECO:0000256" key="1">
    <source>
        <dbReference type="ARBA" id="ARBA00012417"/>
    </source>
</evidence>
<dbReference type="GO" id="GO:0003677">
    <property type="term" value="F:DNA binding"/>
    <property type="evidence" value="ECO:0007669"/>
    <property type="project" value="InterPro"/>
</dbReference>
<gene>
    <name evidence="6" type="ORF">EV420DRAFT_1508883</name>
</gene>
<reference evidence="6" key="1">
    <citation type="submission" date="2023-06" db="EMBL/GenBank/DDBJ databases">
        <authorList>
            <consortium name="Lawrence Berkeley National Laboratory"/>
            <person name="Ahrendt S."/>
            <person name="Sahu N."/>
            <person name="Indic B."/>
            <person name="Wong-Bajracharya J."/>
            <person name="Merenyi Z."/>
            <person name="Ke H.-M."/>
            <person name="Monk M."/>
            <person name="Kocsube S."/>
            <person name="Drula E."/>
            <person name="Lipzen A."/>
            <person name="Balint B."/>
            <person name="Henrissat B."/>
            <person name="Andreopoulos B."/>
            <person name="Martin F.M."/>
            <person name="Harder C.B."/>
            <person name="Rigling D."/>
            <person name="Ford K.L."/>
            <person name="Foster G.D."/>
            <person name="Pangilinan J."/>
            <person name="Papanicolaou A."/>
            <person name="Barry K."/>
            <person name="LaButti K."/>
            <person name="Viragh M."/>
            <person name="Koriabine M."/>
            <person name="Yan M."/>
            <person name="Riley R."/>
            <person name="Champramary S."/>
            <person name="Plett K.L."/>
            <person name="Tsai I.J."/>
            <person name="Slot J."/>
            <person name="Sipos G."/>
            <person name="Plett J."/>
            <person name="Nagy L.G."/>
            <person name="Grigoriev I.V."/>
        </authorList>
    </citation>
    <scope>NUCLEOTIDE SEQUENCE</scope>
    <source>
        <strain evidence="6">CCBAS 213</strain>
    </source>
</reference>
<dbReference type="GO" id="GO:0008296">
    <property type="term" value="F:3'-5'-DNA exonuclease activity"/>
    <property type="evidence" value="ECO:0007669"/>
    <property type="project" value="TreeGrafter"/>
</dbReference>
<dbReference type="GO" id="GO:0043625">
    <property type="term" value="C:delta DNA polymerase complex"/>
    <property type="evidence" value="ECO:0007669"/>
    <property type="project" value="TreeGrafter"/>
</dbReference>
<evidence type="ECO:0000256" key="3">
    <source>
        <dbReference type="ARBA" id="ARBA00022695"/>
    </source>
</evidence>
<dbReference type="RefSeq" id="XP_060336766.1">
    <property type="nucleotide sequence ID" value="XM_060471452.1"/>
</dbReference>
<dbReference type="EMBL" id="JAUEPS010000004">
    <property type="protein sequence ID" value="KAK0465939.1"/>
    <property type="molecule type" value="Genomic_DNA"/>
</dbReference>
<evidence type="ECO:0000259" key="5">
    <source>
        <dbReference type="Pfam" id="PF00136"/>
    </source>
</evidence>
<dbReference type="GeneID" id="85355000"/>
<name>A0AA39NHW9_ARMTA</name>
<dbReference type="GO" id="GO:0006287">
    <property type="term" value="P:base-excision repair, gap-filling"/>
    <property type="evidence" value="ECO:0007669"/>
    <property type="project" value="TreeGrafter"/>
</dbReference>
<dbReference type="GO" id="GO:0045004">
    <property type="term" value="P:DNA replication proofreading"/>
    <property type="evidence" value="ECO:0007669"/>
    <property type="project" value="TreeGrafter"/>
</dbReference>
<dbReference type="GO" id="GO:0000166">
    <property type="term" value="F:nucleotide binding"/>
    <property type="evidence" value="ECO:0007669"/>
    <property type="project" value="InterPro"/>
</dbReference>
<dbReference type="PANTHER" id="PTHR10322">
    <property type="entry name" value="DNA POLYMERASE CATALYTIC SUBUNIT"/>
    <property type="match status" value="1"/>
</dbReference>
<organism evidence="6 7">
    <name type="scientific">Armillaria tabescens</name>
    <name type="common">Ringless honey mushroom</name>
    <name type="synonym">Agaricus tabescens</name>
    <dbReference type="NCBI Taxonomy" id="1929756"/>
    <lineage>
        <taxon>Eukaryota</taxon>
        <taxon>Fungi</taxon>
        <taxon>Dikarya</taxon>
        <taxon>Basidiomycota</taxon>
        <taxon>Agaricomycotina</taxon>
        <taxon>Agaricomycetes</taxon>
        <taxon>Agaricomycetidae</taxon>
        <taxon>Agaricales</taxon>
        <taxon>Marasmiineae</taxon>
        <taxon>Physalacriaceae</taxon>
        <taxon>Desarmillaria</taxon>
    </lineage>
</organism>
<dbReference type="InterPro" id="IPR050240">
    <property type="entry name" value="DNA_pol_type-B"/>
</dbReference>